<reference evidence="1" key="1">
    <citation type="journal article" date="2023" name="Nat. Commun.">
        <title>Diploid and tetraploid genomes of Acorus and the evolution of monocots.</title>
        <authorList>
            <person name="Ma L."/>
            <person name="Liu K.W."/>
            <person name="Li Z."/>
            <person name="Hsiao Y.Y."/>
            <person name="Qi Y."/>
            <person name="Fu T."/>
            <person name="Tang G.D."/>
            <person name="Zhang D."/>
            <person name="Sun W.H."/>
            <person name="Liu D.K."/>
            <person name="Li Y."/>
            <person name="Chen G.Z."/>
            <person name="Liu X.D."/>
            <person name="Liao X.Y."/>
            <person name="Jiang Y.T."/>
            <person name="Yu X."/>
            <person name="Hao Y."/>
            <person name="Huang J."/>
            <person name="Zhao X.W."/>
            <person name="Ke S."/>
            <person name="Chen Y.Y."/>
            <person name="Wu W.L."/>
            <person name="Hsu J.L."/>
            <person name="Lin Y.F."/>
            <person name="Huang M.D."/>
            <person name="Li C.Y."/>
            <person name="Huang L."/>
            <person name="Wang Z.W."/>
            <person name="Zhao X."/>
            <person name="Zhong W.Y."/>
            <person name="Peng D.H."/>
            <person name="Ahmad S."/>
            <person name="Lan S."/>
            <person name="Zhang J.S."/>
            <person name="Tsai W.C."/>
            <person name="Van de Peer Y."/>
            <person name="Liu Z.J."/>
        </authorList>
    </citation>
    <scope>NUCLEOTIDE SEQUENCE</scope>
    <source>
        <strain evidence="1">CP</strain>
    </source>
</reference>
<organism evidence="1 2">
    <name type="scientific">Acorus calamus</name>
    <name type="common">Sweet flag</name>
    <dbReference type="NCBI Taxonomy" id="4465"/>
    <lineage>
        <taxon>Eukaryota</taxon>
        <taxon>Viridiplantae</taxon>
        <taxon>Streptophyta</taxon>
        <taxon>Embryophyta</taxon>
        <taxon>Tracheophyta</taxon>
        <taxon>Spermatophyta</taxon>
        <taxon>Magnoliopsida</taxon>
        <taxon>Liliopsida</taxon>
        <taxon>Acoraceae</taxon>
        <taxon>Acorus</taxon>
    </lineage>
</organism>
<dbReference type="EMBL" id="JAUJYO010000020">
    <property type="protein sequence ID" value="KAK1286132.1"/>
    <property type="molecule type" value="Genomic_DNA"/>
</dbReference>
<evidence type="ECO:0000313" key="2">
    <source>
        <dbReference type="Proteomes" id="UP001180020"/>
    </source>
</evidence>
<dbReference type="PANTHER" id="PTHR37904:SF2">
    <property type="entry name" value="OS10G0566900 PROTEIN"/>
    <property type="match status" value="1"/>
</dbReference>
<comment type="caution">
    <text evidence="1">The sequence shown here is derived from an EMBL/GenBank/DDBJ whole genome shotgun (WGS) entry which is preliminary data.</text>
</comment>
<dbReference type="InterPro" id="IPR029159">
    <property type="entry name" value="CA109-like"/>
</dbReference>
<sequence length="194" mass="22218">MEAALVRKFQQKYRRVKDQMERWEGLQSRLLSQFNNAASIFESFQVIGDINNYGVLKSVAGTMEAVMAKRMQSLERILSSMKQTMTEFHGIVICFEKLLRDGNQLLKGGTTLSDRQMLLRIGLLPSLTYCLEGLKNIYEMHHSEYSLKSSVISALTWKSSSSDIAALRQLLTDQPNIPKDEVQRIFDIIFAEEM</sequence>
<accession>A0AAV9CDD8</accession>
<dbReference type="PANTHER" id="PTHR37904">
    <property type="entry name" value="OS10G0566900 PROTEIN"/>
    <property type="match status" value="1"/>
</dbReference>
<reference evidence="1" key="2">
    <citation type="submission" date="2023-06" db="EMBL/GenBank/DDBJ databases">
        <authorList>
            <person name="Ma L."/>
            <person name="Liu K.-W."/>
            <person name="Li Z."/>
            <person name="Hsiao Y.-Y."/>
            <person name="Qi Y."/>
            <person name="Fu T."/>
            <person name="Tang G."/>
            <person name="Zhang D."/>
            <person name="Sun W.-H."/>
            <person name="Liu D.-K."/>
            <person name="Li Y."/>
            <person name="Chen G.-Z."/>
            <person name="Liu X.-D."/>
            <person name="Liao X.-Y."/>
            <person name="Jiang Y.-T."/>
            <person name="Yu X."/>
            <person name="Hao Y."/>
            <person name="Huang J."/>
            <person name="Zhao X.-W."/>
            <person name="Ke S."/>
            <person name="Chen Y.-Y."/>
            <person name="Wu W.-L."/>
            <person name="Hsu J.-L."/>
            <person name="Lin Y.-F."/>
            <person name="Huang M.-D."/>
            <person name="Li C.-Y."/>
            <person name="Huang L."/>
            <person name="Wang Z.-W."/>
            <person name="Zhao X."/>
            <person name="Zhong W.-Y."/>
            <person name="Peng D.-H."/>
            <person name="Ahmad S."/>
            <person name="Lan S."/>
            <person name="Zhang J.-S."/>
            <person name="Tsai W.-C."/>
            <person name="Van De Peer Y."/>
            <person name="Liu Z.-J."/>
        </authorList>
    </citation>
    <scope>NUCLEOTIDE SEQUENCE</scope>
    <source>
        <strain evidence="1">CP</strain>
        <tissue evidence="1">Leaves</tissue>
    </source>
</reference>
<keyword evidence="2" id="KW-1185">Reference proteome</keyword>
<gene>
    <name evidence="1" type="ORF">QJS10_CPB20g01359</name>
</gene>
<evidence type="ECO:0000313" key="1">
    <source>
        <dbReference type="EMBL" id="KAK1286132.1"/>
    </source>
</evidence>
<name>A0AAV9CDD8_ACOCL</name>
<dbReference type="Pfam" id="PF15011">
    <property type="entry name" value="CA109-like"/>
    <property type="match status" value="1"/>
</dbReference>
<dbReference type="InterPro" id="IPR038985">
    <property type="entry name" value="OPRN-like"/>
</dbReference>
<proteinExistence type="predicted"/>
<dbReference type="Proteomes" id="UP001180020">
    <property type="component" value="Unassembled WGS sequence"/>
</dbReference>
<dbReference type="AlphaFoldDB" id="A0AAV9CDD8"/>
<protein>
    <submittedName>
        <fullName evidence="1">Uncharacterized protein</fullName>
    </submittedName>
</protein>